<evidence type="ECO:0000256" key="6">
    <source>
        <dbReference type="SAM" id="Phobius"/>
    </source>
</evidence>
<evidence type="ECO:0000256" key="3">
    <source>
        <dbReference type="ARBA" id="ARBA00022692"/>
    </source>
</evidence>
<organism evidence="8 9">
    <name type="scientific">Limobrevibacterium gyesilva</name>
    <dbReference type="NCBI Taxonomy" id="2991712"/>
    <lineage>
        <taxon>Bacteria</taxon>
        <taxon>Pseudomonadati</taxon>
        <taxon>Pseudomonadota</taxon>
        <taxon>Alphaproteobacteria</taxon>
        <taxon>Acetobacterales</taxon>
        <taxon>Acetobacteraceae</taxon>
        <taxon>Limobrevibacterium</taxon>
    </lineage>
</organism>
<reference evidence="8" key="2">
    <citation type="submission" date="2022-10" db="EMBL/GenBank/DDBJ databases">
        <authorList>
            <person name="Trinh H.N."/>
        </authorList>
    </citation>
    <scope>NUCLEOTIDE SEQUENCE</scope>
    <source>
        <strain evidence="8">RN2-1</strain>
    </source>
</reference>
<keyword evidence="4 6" id="KW-1133">Transmembrane helix</keyword>
<comment type="subcellular location">
    <subcellularLocation>
        <location evidence="1">Cell membrane</location>
        <topology evidence="1">Multi-pass membrane protein</topology>
    </subcellularLocation>
</comment>
<dbReference type="InterPro" id="IPR000045">
    <property type="entry name" value="Prepilin_IV_endopep_pep"/>
</dbReference>
<dbReference type="GO" id="GO:0005886">
    <property type="term" value="C:plasma membrane"/>
    <property type="evidence" value="ECO:0007669"/>
    <property type="project" value="UniProtKB-SubCell"/>
</dbReference>
<sequence length="173" mass="18137">MTHDAIYLAGQITLTIGAALLIVAALHDVAARTIPNWTCLGLAVLGLVLRGADGQLLAGLALGVVVFLVATFCWTRGWMGGGDVKLLAAAAIFVPPADVGNMLVAITLAGGVVGLFYLGWRFVLRRLAAQPRPRPSSLLARILRAERWRILRGCPLPYASAIAAGTLFVIVAG</sequence>
<keyword evidence="2" id="KW-1003">Cell membrane</keyword>
<dbReference type="EMBL" id="JAPDNT010000012">
    <property type="protein sequence ID" value="MCW3475829.1"/>
    <property type="molecule type" value="Genomic_DNA"/>
</dbReference>
<evidence type="ECO:0000313" key="9">
    <source>
        <dbReference type="Proteomes" id="UP001165679"/>
    </source>
</evidence>
<dbReference type="Gene3D" id="1.20.120.1220">
    <property type="match status" value="1"/>
</dbReference>
<dbReference type="PANTHER" id="PTHR36506:SF1">
    <property type="entry name" value="PREFLAGELLIN PEPTIDASE"/>
    <property type="match status" value="1"/>
</dbReference>
<comment type="caution">
    <text evidence="8">The sequence shown here is derived from an EMBL/GenBank/DDBJ whole genome shotgun (WGS) entry which is preliminary data.</text>
</comment>
<evidence type="ECO:0000259" key="7">
    <source>
        <dbReference type="Pfam" id="PF01478"/>
    </source>
</evidence>
<evidence type="ECO:0000256" key="1">
    <source>
        <dbReference type="ARBA" id="ARBA00004651"/>
    </source>
</evidence>
<dbReference type="InterPro" id="IPR052218">
    <property type="entry name" value="Preflagellin_Peptidase"/>
</dbReference>
<keyword evidence="3 6" id="KW-0812">Transmembrane</keyword>
<feature type="transmembrane region" description="Helical" evidence="6">
    <location>
        <begin position="99"/>
        <end position="124"/>
    </location>
</feature>
<dbReference type="Pfam" id="PF01478">
    <property type="entry name" value="Peptidase_A24"/>
    <property type="match status" value="1"/>
</dbReference>
<feature type="domain" description="Prepilin type IV endopeptidase peptidase" evidence="7">
    <location>
        <begin position="17"/>
        <end position="115"/>
    </location>
</feature>
<evidence type="ECO:0000256" key="4">
    <source>
        <dbReference type="ARBA" id="ARBA00022989"/>
    </source>
</evidence>
<dbReference type="PANTHER" id="PTHR36506">
    <property type="entry name" value="PREFLAGELLIN PEPTIDASE"/>
    <property type="match status" value="1"/>
</dbReference>
<keyword evidence="9" id="KW-1185">Reference proteome</keyword>
<reference evidence="8" key="1">
    <citation type="submission" date="2022-09" db="EMBL/GenBank/DDBJ databases">
        <title>Rhodovastum sp. nov. RN2-1 isolated from soil in Seongnam, South Korea.</title>
        <authorList>
            <person name="Le N.T."/>
        </authorList>
    </citation>
    <scope>NUCLEOTIDE SEQUENCE</scope>
    <source>
        <strain evidence="8">RN2-1</strain>
    </source>
</reference>
<evidence type="ECO:0000313" key="8">
    <source>
        <dbReference type="EMBL" id="MCW3475829.1"/>
    </source>
</evidence>
<accession>A0AA41YL26</accession>
<feature type="transmembrane region" description="Helical" evidence="6">
    <location>
        <begin position="150"/>
        <end position="172"/>
    </location>
</feature>
<feature type="transmembrane region" description="Helical" evidence="6">
    <location>
        <begin position="7"/>
        <end position="27"/>
    </location>
</feature>
<feature type="transmembrane region" description="Helical" evidence="6">
    <location>
        <begin position="33"/>
        <end position="49"/>
    </location>
</feature>
<evidence type="ECO:0000256" key="2">
    <source>
        <dbReference type="ARBA" id="ARBA00022475"/>
    </source>
</evidence>
<keyword evidence="5 6" id="KW-0472">Membrane</keyword>
<protein>
    <submittedName>
        <fullName evidence="8">A24 family peptidase</fullName>
    </submittedName>
</protein>
<proteinExistence type="predicted"/>
<dbReference type="Proteomes" id="UP001165679">
    <property type="component" value="Unassembled WGS sequence"/>
</dbReference>
<gene>
    <name evidence="8" type="ORF">OL599_14715</name>
</gene>
<evidence type="ECO:0000256" key="5">
    <source>
        <dbReference type="ARBA" id="ARBA00023136"/>
    </source>
</evidence>
<feature type="transmembrane region" description="Helical" evidence="6">
    <location>
        <begin position="56"/>
        <end position="79"/>
    </location>
</feature>
<name>A0AA41YL26_9PROT</name>
<dbReference type="RefSeq" id="WP_264714558.1">
    <property type="nucleotide sequence ID" value="NZ_JAPDNT010000012.1"/>
</dbReference>
<dbReference type="GO" id="GO:0004190">
    <property type="term" value="F:aspartic-type endopeptidase activity"/>
    <property type="evidence" value="ECO:0007669"/>
    <property type="project" value="InterPro"/>
</dbReference>
<dbReference type="AlphaFoldDB" id="A0AA41YL26"/>